<sequence>MLVLLLLLLPFARTALAALTNTTVSPEADALPGLYHWASVEYNGFTYLRSVEKEAYVVLYFTGTRLYLTFPRYSTVDAANHSTAANVAVDGYNATIDMSPDGPPALDGSMNGPVSYVWAGLNDTQHEVNFTAGAGDYAVIGGIVRTCAWFGRGNDLTGSGGGGDAPWRGGGGVGASNSKDGLWRKLLRHRRTSGVSSNSMDPEKIVGVHPSFDPDVRGAAPNAPNGLPVYAAENASAHNGVNEATMYASNSTFATVPESTTIDDRRATRTPSYAVKYGEFVARRDAGADASLPNPWPLDDESSQAHEYIRPAMGRTLRHAHGTVAQPTHSRDPSSMSALSSLSSGLLSSVGGPPSNPPSAYYLHGTSHAGSSTPSRSNTPATSHTGTPTAFSRTATTSPLSHATLDVSHSATACLPSGAAKRSMKLQLVGSPAETPDALTQEDSHLRPYSVAPPAYSPGVAYGILSAAGGACLPALASSTAPPLPSKDASSSARGGTSTVLSTESSGQISRKVPDADNMSMASLDD</sequence>
<dbReference type="OrthoDB" id="10379539at2759"/>
<dbReference type="Proteomes" id="UP000320762">
    <property type="component" value="Unassembled WGS sequence"/>
</dbReference>
<keyword evidence="2" id="KW-0732">Signal</keyword>
<accession>A0A550BYX6</accession>
<evidence type="ECO:0008006" key="5">
    <source>
        <dbReference type="Google" id="ProtNLM"/>
    </source>
</evidence>
<name>A0A550BYX6_9AGAR</name>
<protein>
    <recommendedName>
        <fullName evidence="5">DOMON domain-containing protein</fullName>
    </recommendedName>
</protein>
<evidence type="ECO:0000256" key="2">
    <source>
        <dbReference type="SAM" id="SignalP"/>
    </source>
</evidence>
<comment type="caution">
    <text evidence="3">The sequence shown here is derived from an EMBL/GenBank/DDBJ whole genome shotgun (WGS) entry which is preliminary data.</text>
</comment>
<proteinExistence type="predicted"/>
<evidence type="ECO:0000256" key="1">
    <source>
        <dbReference type="SAM" id="MobiDB-lite"/>
    </source>
</evidence>
<gene>
    <name evidence="3" type="ORF">BD626DRAFT_614590</name>
</gene>
<feature type="region of interest" description="Disordered" evidence="1">
    <location>
        <begin position="321"/>
        <end position="397"/>
    </location>
</feature>
<feature type="compositionally biased region" description="Low complexity" evidence="1">
    <location>
        <begin position="333"/>
        <end position="353"/>
    </location>
</feature>
<keyword evidence="4" id="KW-1185">Reference proteome</keyword>
<evidence type="ECO:0000313" key="4">
    <source>
        <dbReference type="Proteomes" id="UP000320762"/>
    </source>
</evidence>
<evidence type="ECO:0000313" key="3">
    <source>
        <dbReference type="EMBL" id="TRM57755.1"/>
    </source>
</evidence>
<feature type="signal peptide" evidence="2">
    <location>
        <begin position="1"/>
        <end position="17"/>
    </location>
</feature>
<feature type="region of interest" description="Disordered" evidence="1">
    <location>
        <begin position="479"/>
        <end position="526"/>
    </location>
</feature>
<reference evidence="3 4" key="1">
    <citation type="journal article" date="2019" name="New Phytol.">
        <title>Comparative genomics reveals unique wood-decay strategies and fruiting body development in the Schizophyllaceae.</title>
        <authorList>
            <person name="Almasi E."/>
            <person name="Sahu N."/>
            <person name="Krizsan K."/>
            <person name="Balint B."/>
            <person name="Kovacs G.M."/>
            <person name="Kiss B."/>
            <person name="Cseklye J."/>
            <person name="Drula E."/>
            <person name="Henrissat B."/>
            <person name="Nagy I."/>
            <person name="Chovatia M."/>
            <person name="Adam C."/>
            <person name="LaButti K."/>
            <person name="Lipzen A."/>
            <person name="Riley R."/>
            <person name="Grigoriev I.V."/>
            <person name="Nagy L.G."/>
        </authorList>
    </citation>
    <scope>NUCLEOTIDE SEQUENCE [LARGE SCALE GENOMIC DNA]</scope>
    <source>
        <strain evidence="3 4">NL-1724</strain>
    </source>
</reference>
<feature type="compositionally biased region" description="Polar residues" evidence="1">
    <location>
        <begin position="488"/>
        <end position="509"/>
    </location>
</feature>
<dbReference type="EMBL" id="VDMD01000043">
    <property type="protein sequence ID" value="TRM57755.1"/>
    <property type="molecule type" value="Genomic_DNA"/>
</dbReference>
<feature type="compositionally biased region" description="Polar residues" evidence="1">
    <location>
        <begin position="368"/>
        <end position="397"/>
    </location>
</feature>
<organism evidence="3 4">
    <name type="scientific">Schizophyllum amplum</name>
    <dbReference type="NCBI Taxonomy" id="97359"/>
    <lineage>
        <taxon>Eukaryota</taxon>
        <taxon>Fungi</taxon>
        <taxon>Dikarya</taxon>
        <taxon>Basidiomycota</taxon>
        <taxon>Agaricomycotina</taxon>
        <taxon>Agaricomycetes</taxon>
        <taxon>Agaricomycetidae</taxon>
        <taxon>Agaricales</taxon>
        <taxon>Schizophyllaceae</taxon>
        <taxon>Schizophyllum</taxon>
    </lineage>
</organism>
<feature type="chain" id="PRO_5022206395" description="DOMON domain-containing protein" evidence="2">
    <location>
        <begin position="18"/>
        <end position="526"/>
    </location>
</feature>
<dbReference type="AlphaFoldDB" id="A0A550BYX6"/>